<keyword evidence="7 9" id="KW-0472">Membrane</keyword>
<evidence type="ECO:0000256" key="5">
    <source>
        <dbReference type="ARBA" id="ARBA00022692"/>
    </source>
</evidence>
<evidence type="ECO:0000256" key="2">
    <source>
        <dbReference type="ARBA" id="ARBA00022448"/>
    </source>
</evidence>
<dbReference type="InterPro" id="IPR055348">
    <property type="entry name" value="DctQ"/>
</dbReference>
<keyword evidence="4 9" id="KW-0997">Cell inner membrane</keyword>
<dbReference type="EMBL" id="JAHYBZ010000002">
    <property type="protein sequence ID" value="MBW6397355.1"/>
    <property type="molecule type" value="Genomic_DNA"/>
</dbReference>
<feature type="transmembrane region" description="Helical" evidence="9">
    <location>
        <begin position="145"/>
        <end position="168"/>
    </location>
</feature>
<reference evidence="11 12" key="1">
    <citation type="submission" date="2021-07" db="EMBL/GenBank/DDBJ databases">
        <authorList>
            <person name="So Y."/>
        </authorList>
    </citation>
    <scope>NUCLEOTIDE SEQUENCE [LARGE SCALE GENOMIC DNA]</scope>
    <source>
        <strain evidence="11 12">HJA6</strain>
    </source>
</reference>
<evidence type="ECO:0000256" key="6">
    <source>
        <dbReference type="ARBA" id="ARBA00022989"/>
    </source>
</evidence>
<gene>
    <name evidence="11" type="ORF">KPL78_05805</name>
</gene>
<evidence type="ECO:0000256" key="7">
    <source>
        <dbReference type="ARBA" id="ARBA00023136"/>
    </source>
</evidence>
<comment type="subcellular location">
    <subcellularLocation>
        <location evidence="1 9">Cell inner membrane</location>
        <topology evidence="1 9">Multi-pass membrane protein</topology>
    </subcellularLocation>
</comment>
<keyword evidence="2 9" id="KW-0813">Transport</keyword>
<evidence type="ECO:0000259" key="10">
    <source>
        <dbReference type="Pfam" id="PF04290"/>
    </source>
</evidence>
<evidence type="ECO:0000256" key="4">
    <source>
        <dbReference type="ARBA" id="ARBA00022519"/>
    </source>
</evidence>
<accession>A0ABS7A7R3</accession>
<keyword evidence="5 9" id="KW-0812">Transmembrane</keyword>
<evidence type="ECO:0000256" key="8">
    <source>
        <dbReference type="ARBA" id="ARBA00038436"/>
    </source>
</evidence>
<comment type="function">
    <text evidence="9">Part of the tripartite ATP-independent periplasmic (TRAP) transport system.</text>
</comment>
<name>A0ABS7A7R3_9PROT</name>
<dbReference type="PANTHER" id="PTHR35011:SF10">
    <property type="entry name" value="TRAP TRANSPORTER SMALL PERMEASE PROTEIN"/>
    <property type="match status" value="1"/>
</dbReference>
<comment type="similarity">
    <text evidence="8 9">Belongs to the TRAP transporter small permease family.</text>
</comment>
<dbReference type="Pfam" id="PF04290">
    <property type="entry name" value="DctQ"/>
    <property type="match status" value="1"/>
</dbReference>
<proteinExistence type="inferred from homology"/>
<evidence type="ECO:0000313" key="11">
    <source>
        <dbReference type="EMBL" id="MBW6397355.1"/>
    </source>
</evidence>
<dbReference type="PANTHER" id="PTHR35011">
    <property type="entry name" value="2,3-DIKETO-L-GULONATE TRAP TRANSPORTER SMALL PERMEASE PROTEIN YIAM"/>
    <property type="match status" value="1"/>
</dbReference>
<feature type="domain" description="Tripartite ATP-independent periplasmic transporters DctQ component" evidence="10">
    <location>
        <begin position="35"/>
        <end position="164"/>
    </location>
</feature>
<evidence type="ECO:0000256" key="1">
    <source>
        <dbReference type="ARBA" id="ARBA00004429"/>
    </source>
</evidence>
<feature type="transmembrane region" description="Helical" evidence="9">
    <location>
        <begin position="95"/>
        <end position="114"/>
    </location>
</feature>
<sequence>MHDSGGGDLDPVTRYAGQVVRFASILCGWWLLGYCFLVVLDIIGRARFGLTLQGTDEIGGYTLAVTSAFGFAQTLLAGRHTRIELIVQRLPRIPAALLNLLAAIVIAGVAVFLLERGWSVLDESIEFMAVSNSPLQIPLWIPQGLWVVGLGLFAGIAVALAIQAVLMLRDPARLNRLYGPPTIEEEIEESLEATQATEARP</sequence>
<comment type="caution">
    <text evidence="9">Lacks conserved residue(s) required for the propagation of feature annotation.</text>
</comment>
<evidence type="ECO:0000256" key="9">
    <source>
        <dbReference type="RuleBase" id="RU369079"/>
    </source>
</evidence>
<keyword evidence="3" id="KW-1003">Cell membrane</keyword>
<feature type="transmembrane region" description="Helical" evidence="9">
    <location>
        <begin position="20"/>
        <end position="43"/>
    </location>
</feature>
<evidence type="ECO:0000256" key="3">
    <source>
        <dbReference type="ARBA" id="ARBA00022475"/>
    </source>
</evidence>
<keyword evidence="12" id="KW-1185">Reference proteome</keyword>
<comment type="caution">
    <text evidence="11">The sequence shown here is derived from an EMBL/GenBank/DDBJ whole genome shotgun (WGS) entry which is preliminary data.</text>
</comment>
<comment type="subunit">
    <text evidence="9">The complex comprises the extracytoplasmic solute receptor protein and the two transmembrane proteins.</text>
</comment>
<dbReference type="RefSeq" id="WP_219761978.1">
    <property type="nucleotide sequence ID" value="NZ_JAHYBZ010000002.1"/>
</dbReference>
<dbReference type="InterPro" id="IPR007387">
    <property type="entry name" value="TRAP_DctQ"/>
</dbReference>
<organism evidence="11 12">
    <name type="scientific">Roseomonas alba</name>
    <dbReference type="NCBI Taxonomy" id="2846776"/>
    <lineage>
        <taxon>Bacteria</taxon>
        <taxon>Pseudomonadati</taxon>
        <taxon>Pseudomonadota</taxon>
        <taxon>Alphaproteobacteria</taxon>
        <taxon>Acetobacterales</taxon>
        <taxon>Roseomonadaceae</taxon>
        <taxon>Roseomonas</taxon>
    </lineage>
</organism>
<dbReference type="Proteomes" id="UP001196565">
    <property type="component" value="Unassembled WGS sequence"/>
</dbReference>
<evidence type="ECO:0000313" key="12">
    <source>
        <dbReference type="Proteomes" id="UP001196565"/>
    </source>
</evidence>
<protein>
    <recommendedName>
        <fullName evidence="9">TRAP transporter small permease protein</fullName>
    </recommendedName>
</protein>
<keyword evidence="6 9" id="KW-1133">Transmembrane helix</keyword>